<dbReference type="EMBL" id="JAWDJX010000081">
    <property type="protein sequence ID" value="KAK3046757.1"/>
    <property type="molecule type" value="Genomic_DNA"/>
</dbReference>
<sequence>MIWMLQMPRERKLNAMVAFAVRLPVIIPTAFRLYHLKIAFHSADYAFAAVSAVIATQCNMHYSIMSASLLYLKFFLTAFDSNFGASTKLETIVATRSSERRGKSHTGGGGSSGHWRSRNDTRQATATPELGEAPIVRREGSEDSEAPIILKTTTYTVEVEQ</sequence>
<evidence type="ECO:0000256" key="1">
    <source>
        <dbReference type="SAM" id="MobiDB-lite"/>
    </source>
</evidence>
<feature type="transmembrane region" description="Helical" evidence="2">
    <location>
        <begin position="12"/>
        <end position="34"/>
    </location>
</feature>
<protein>
    <recommendedName>
        <fullName evidence="3">Rhodopsin domain-containing protein</fullName>
    </recommendedName>
</protein>
<comment type="caution">
    <text evidence="4">The sequence shown here is derived from an EMBL/GenBank/DDBJ whole genome shotgun (WGS) entry which is preliminary data.</text>
</comment>
<feature type="transmembrane region" description="Helical" evidence="2">
    <location>
        <begin position="46"/>
        <end position="72"/>
    </location>
</feature>
<evidence type="ECO:0000313" key="4">
    <source>
        <dbReference type="EMBL" id="KAK3046757.1"/>
    </source>
</evidence>
<keyword evidence="2" id="KW-0472">Membrane</keyword>
<evidence type="ECO:0000313" key="5">
    <source>
        <dbReference type="Proteomes" id="UP001271007"/>
    </source>
</evidence>
<proteinExistence type="predicted"/>
<dbReference type="PANTHER" id="PTHR39614">
    <property type="entry name" value="INTEGRAL MEMBRANE PROTEIN"/>
    <property type="match status" value="1"/>
</dbReference>
<accession>A0AAJ0G7C9</accession>
<dbReference type="InterPro" id="IPR049326">
    <property type="entry name" value="Rhodopsin_dom_fungi"/>
</dbReference>
<feature type="domain" description="Rhodopsin" evidence="3">
    <location>
        <begin position="1"/>
        <end position="76"/>
    </location>
</feature>
<dbReference type="AlphaFoldDB" id="A0AAJ0G7C9"/>
<evidence type="ECO:0000256" key="2">
    <source>
        <dbReference type="SAM" id="Phobius"/>
    </source>
</evidence>
<evidence type="ECO:0000259" key="3">
    <source>
        <dbReference type="Pfam" id="PF20684"/>
    </source>
</evidence>
<dbReference type="Pfam" id="PF20684">
    <property type="entry name" value="Fung_rhodopsin"/>
    <property type="match status" value="1"/>
</dbReference>
<gene>
    <name evidence="4" type="ORF">LTR09_011782</name>
</gene>
<dbReference type="Proteomes" id="UP001271007">
    <property type="component" value="Unassembled WGS sequence"/>
</dbReference>
<name>A0AAJ0G7C9_9PEZI</name>
<keyword evidence="5" id="KW-1185">Reference proteome</keyword>
<reference evidence="4" key="1">
    <citation type="submission" date="2023-04" db="EMBL/GenBank/DDBJ databases">
        <title>Black Yeasts Isolated from many extreme environments.</title>
        <authorList>
            <person name="Coleine C."/>
            <person name="Stajich J.E."/>
            <person name="Selbmann L."/>
        </authorList>
    </citation>
    <scope>NUCLEOTIDE SEQUENCE</scope>
    <source>
        <strain evidence="4">CCFEE 5312</strain>
    </source>
</reference>
<feature type="region of interest" description="Disordered" evidence="1">
    <location>
        <begin position="95"/>
        <end position="149"/>
    </location>
</feature>
<dbReference type="PANTHER" id="PTHR39614:SF2">
    <property type="entry name" value="INTEGRAL MEMBRANE PROTEIN"/>
    <property type="match status" value="1"/>
</dbReference>
<keyword evidence="2" id="KW-1133">Transmembrane helix</keyword>
<keyword evidence="2" id="KW-0812">Transmembrane</keyword>
<organism evidence="4 5">
    <name type="scientific">Extremus antarcticus</name>
    <dbReference type="NCBI Taxonomy" id="702011"/>
    <lineage>
        <taxon>Eukaryota</taxon>
        <taxon>Fungi</taxon>
        <taxon>Dikarya</taxon>
        <taxon>Ascomycota</taxon>
        <taxon>Pezizomycotina</taxon>
        <taxon>Dothideomycetes</taxon>
        <taxon>Dothideomycetidae</taxon>
        <taxon>Mycosphaerellales</taxon>
        <taxon>Extremaceae</taxon>
        <taxon>Extremus</taxon>
    </lineage>
</organism>